<dbReference type="Pfam" id="PF07077">
    <property type="entry name" value="DUF1345"/>
    <property type="match status" value="1"/>
</dbReference>
<evidence type="ECO:0000313" key="3">
    <source>
        <dbReference type="Proteomes" id="UP000198318"/>
    </source>
</evidence>
<keyword evidence="1" id="KW-0812">Transmembrane</keyword>
<feature type="transmembrane region" description="Helical" evidence="1">
    <location>
        <begin position="118"/>
        <end position="147"/>
    </location>
</feature>
<dbReference type="EMBL" id="FZOR01000024">
    <property type="protein sequence ID" value="SNT33574.1"/>
    <property type="molecule type" value="Genomic_DNA"/>
</dbReference>
<organism evidence="2 3">
    <name type="scientific">Actinomadura meyerae</name>
    <dbReference type="NCBI Taxonomy" id="240840"/>
    <lineage>
        <taxon>Bacteria</taxon>
        <taxon>Bacillati</taxon>
        <taxon>Actinomycetota</taxon>
        <taxon>Actinomycetes</taxon>
        <taxon>Streptosporangiales</taxon>
        <taxon>Thermomonosporaceae</taxon>
        <taxon>Actinomadura</taxon>
    </lineage>
</organism>
<feature type="transmembrane region" description="Helical" evidence="1">
    <location>
        <begin position="50"/>
        <end position="69"/>
    </location>
</feature>
<protein>
    <submittedName>
        <fullName evidence="2">Uncharacterized membrane protein</fullName>
    </submittedName>
</protein>
<feature type="transmembrane region" description="Helical" evidence="1">
    <location>
        <begin position="26"/>
        <end position="43"/>
    </location>
</feature>
<feature type="transmembrane region" description="Helical" evidence="1">
    <location>
        <begin position="197"/>
        <end position="220"/>
    </location>
</feature>
<name>A0A239LVC7_9ACTN</name>
<dbReference type="InterPro" id="IPR009781">
    <property type="entry name" value="DUF1345"/>
</dbReference>
<evidence type="ECO:0000313" key="2">
    <source>
        <dbReference type="EMBL" id="SNT33574.1"/>
    </source>
</evidence>
<keyword evidence="3" id="KW-1185">Reference proteome</keyword>
<gene>
    <name evidence="2" type="ORF">SAMN05443665_102414</name>
</gene>
<evidence type="ECO:0000256" key="1">
    <source>
        <dbReference type="SAM" id="Phobius"/>
    </source>
</evidence>
<accession>A0A239LVC7</accession>
<dbReference type="Proteomes" id="UP000198318">
    <property type="component" value="Unassembled WGS sequence"/>
</dbReference>
<reference evidence="2 3" key="1">
    <citation type="submission" date="2017-06" db="EMBL/GenBank/DDBJ databases">
        <authorList>
            <person name="Kim H.J."/>
            <person name="Triplett B.A."/>
        </authorList>
    </citation>
    <scope>NUCLEOTIDE SEQUENCE [LARGE SCALE GENOMIC DNA]</scope>
    <source>
        <strain evidence="2 3">DSM 44715</strain>
    </source>
</reference>
<dbReference type="RefSeq" id="WP_089328229.1">
    <property type="nucleotide sequence ID" value="NZ_FZOR01000024.1"/>
</dbReference>
<proteinExistence type="predicted"/>
<dbReference type="OrthoDB" id="64737at2"/>
<keyword evidence="1" id="KW-0472">Membrane</keyword>
<dbReference type="AlphaFoldDB" id="A0A239LVC7"/>
<keyword evidence="1" id="KW-1133">Transmembrane helix</keyword>
<sequence length="226" mass="23568">MGDARDPSLEENGTGSSGRLLSARRLVLSFGAGVLGGAAAAALGAADVSLLVGWVLATSTVLTWVWWISWPQGPDGTELLAEAEGDARSTDTVVLLASVASLAIVADAQIRYAGRQDALSVAAVILTVAAVVLSWALVNTVFAFRYARLYYQEPEGGIDFRQDVPPSYSDFAYMAFSLGTSFAVSNGEPSDTRIRRIVLGHALLAFAFGTGILAVAVNLVTSIGQG</sequence>